<protein>
    <recommendedName>
        <fullName evidence="4">HEAT repeat domain-containing protein</fullName>
    </recommendedName>
</protein>
<organism evidence="2 3">
    <name type="scientific">Petrimonas mucosa</name>
    <dbReference type="NCBI Taxonomy" id="1642646"/>
    <lineage>
        <taxon>Bacteria</taxon>
        <taxon>Pseudomonadati</taxon>
        <taxon>Bacteroidota</taxon>
        <taxon>Bacteroidia</taxon>
        <taxon>Bacteroidales</taxon>
        <taxon>Dysgonomonadaceae</taxon>
        <taxon>Petrimonas</taxon>
    </lineage>
</organism>
<gene>
    <name evidence="2" type="ORF">ING2E5A_0986</name>
</gene>
<feature type="chain" id="PRO_5009603829" description="HEAT repeat domain-containing protein" evidence="1">
    <location>
        <begin position="22"/>
        <end position="720"/>
    </location>
</feature>
<evidence type="ECO:0000313" key="3">
    <source>
        <dbReference type="Proteomes" id="UP000178485"/>
    </source>
</evidence>
<dbReference type="EMBL" id="LT608328">
    <property type="protein sequence ID" value="SCM56659.1"/>
    <property type="molecule type" value="Genomic_DNA"/>
</dbReference>
<reference evidence="2 3" key="1">
    <citation type="submission" date="2016-08" db="EMBL/GenBank/DDBJ databases">
        <authorList>
            <person name="Seilhamer J.J."/>
        </authorList>
    </citation>
    <scope>NUCLEOTIDE SEQUENCE [LARGE SCALE GENOMIC DNA]</scope>
    <source>
        <strain evidence="2">ING2-E5A</strain>
    </source>
</reference>
<evidence type="ECO:0000256" key="1">
    <source>
        <dbReference type="SAM" id="SignalP"/>
    </source>
</evidence>
<dbReference type="KEGG" id="pmuc:ING2E5A_0986"/>
<feature type="signal peptide" evidence="1">
    <location>
        <begin position="1"/>
        <end position="21"/>
    </location>
</feature>
<keyword evidence="3" id="KW-1185">Reference proteome</keyword>
<evidence type="ECO:0008006" key="4">
    <source>
        <dbReference type="Google" id="ProtNLM"/>
    </source>
</evidence>
<accession>A0A1G4G5L7</accession>
<dbReference type="AlphaFoldDB" id="A0A1G4G5L7"/>
<sequence length="720" mass="83176">MVRKLIFLTAFSLLLTYGVEAAGKGFAIVVDQSTYTACKAEIDAYSTLLEREGFSPSLLSGEWKQPDELRQQLHHLYLHHQLEGAILIGQIPVPMIRDAQHLTSAFKMDQERFPKRDSSVPSDRFYDDFDLRFDDLGSDEEEPLLHYYSLRGDSPQYIQSDIYSGRLKPTRQGEEGYQQIRSYFRKLLLEREQQNPLDVVVAYTGEGSFSNSLTAWRNQGMMMREQIPAAFRNKSSAKFLFFNMYPYMKELVTEQLRRMDLDLMLFHEHGTPDRQYLTALPHTKESEEQMEAGRRLFRQALRRAGDVQQQEKLKQTWMELYRIDTLWFAGADDPKQRVADSLLDLQTGIVLDDVPLISPNARMVIFDACYNGDFREERYIAGEYIFADGKTLATFANSVNVLQDKSSTDLLGLLGLGFRIGEWAREINILESHIIGDPTFRFAGDVADQVDLRTTDTAYWLALYNKADHPDLKGLALHKLSDLGYPGMAEFLTKAYNESPYYSVRLQAFLLLQLYGGDHFAQLLEKSINDPYEFIRRKSVYAMGAIGSDHFIPYLVKIYLDNYLDERVHFNVTFTFDRMDFDAMEAEMKRQLDQNISYPDKEKVWEEFQHIFASRKRIAAMANDVTNREKPLKSRISAARMLRNNNYHKQVGDYLQVLTDTSEDASLRVALAEALGWFNNSYRREEIVAALREVAAQPQASQQLSNEINKSIARLEHFMQ</sequence>
<name>A0A1G4G5L7_9BACT</name>
<keyword evidence="1" id="KW-0732">Signal</keyword>
<dbReference type="STRING" id="1642646.ING2E5A_0986"/>
<proteinExistence type="predicted"/>
<evidence type="ECO:0000313" key="2">
    <source>
        <dbReference type="EMBL" id="SCM56659.1"/>
    </source>
</evidence>
<dbReference type="RefSeq" id="WP_071136409.1">
    <property type="nucleotide sequence ID" value="NZ_JAQVII010000033.1"/>
</dbReference>
<dbReference type="Gene3D" id="1.25.10.10">
    <property type="entry name" value="Leucine-rich Repeat Variant"/>
    <property type="match status" value="1"/>
</dbReference>
<dbReference type="Proteomes" id="UP000178485">
    <property type="component" value="Chromosome i"/>
</dbReference>
<dbReference type="InterPro" id="IPR011989">
    <property type="entry name" value="ARM-like"/>
</dbReference>
<dbReference type="InterPro" id="IPR016024">
    <property type="entry name" value="ARM-type_fold"/>
</dbReference>
<dbReference type="SUPFAM" id="SSF48371">
    <property type="entry name" value="ARM repeat"/>
    <property type="match status" value="1"/>
</dbReference>